<dbReference type="EMBL" id="CAXAMN010021273">
    <property type="protein sequence ID" value="CAK9057479.1"/>
    <property type="molecule type" value="Genomic_DNA"/>
</dbReference>
<feature type="transmembrane region" description="Helical" evidence="1">
    <location>
        <begin position="201"/>
        <end position="222"/>
    </location>
</feature>
<protein>
    <submittedName>
        <fullName evidence="2">Uncharacterized protein</fullName>
    </submittedName>
</protein>
<feature type="transmembrane region" description="Helical" evidence="1">
    <location>
        <begin position="375"/>
        <end position="396"/>
    </location>
</feature>
<sequence length="487" mass="53535">MELSIPILPILRIVAKLNTCYSELDDVSEKISEANSAGIAPACRLGSVARAAVADGAYVQSLQDASKVHPAHGERDAHRIFQKYWLSLRVQDMVKYLLQKHPENLLGGECLVEGKSARLYRIHPAMSESLWPFVSPSVALAAHWSLALGPWATLKSLGGPFAPSPQTKQVPLDFGIEVKYDDLMQDFMDRFQEKRTNYDIWGTWILLSALYALPLILLSFCLPRLRKDLLKLKAWVLRHVRALEVFFYLLSIASNALSLAPLAGRPLGRLAGVLFGVGGALGEFGDETTWQTRAGRLALSASFQGLLWASVALSHEDPMAGLCAMLGLLAVLSSLLAHVTDDESEGDELRRWVTCLAVASILVLVISQATLRSVWYMALGGICCGHLTTLSAFFLLSLGPSDMLRQMMIVGTIIACILVGLIFGVPSLTNSATCSLLLWFWAKCLEAPWGNWLFKVFISVALLQIIRQHPNLLLEILNPTNLYAVLE</sequence>
<evidence type="ECO:0000313" key="3">
    <source>
        <dbReference type="Proteomes" id="UP001642484"/>
    </source>
</evidence>
<proteinExistence type="predicted"/>
<keyword evidence="3" id="KW-1185">Reference proteome</keyword>
<feature type="transmembrane region" description="Helical" evidence="1">
    <location>
        <begin position="242"/>
        <end position="260"/>
    </location>
</feature>
<reference evidence="2 3" key="1">
    <citation type="submission" date="2024-02" db="EMBL/GenBank/DDBJ databases">
        <authorList>
            <person name="Chen Y."/>
            <person name="Shah S."/>
            <person name="Dougan E. K."/>
            <person name="Thang M."/>
            <person name="Chan C."/>
        </authorList>
    </citation>
    <scope>NUCLEOTIDE SEQUENCE [LARGE SCALE GENOMIC DNA]</scope>
</reference>
<feature type="transmembrane region" description="Helical" evidence="1">
    <location>
        <begin position="408"/>
        <end position="429"/>
    </location>
</feature>
<dbReference type="Proteomes" id="UP001642484">
    <property type="component" value="Unassembled WGS sequence"/>
</dbReference>
<keyword evidence="1" id="KW-1133">Transmembrane helix</keyword>
<keyword evidence="1" id="KW-0812">Transmembrane</keyword>
<keyword evidence="1" id="KW-0472">Membrane</keyword>
<gene>
    <name evidence="2" type="ORF">CCMP2556_LOCUS28357</name>
</gene>
<evidence type="ECO:0000256" key="1">
    <source>
        <dbReference type="SAM" id="Phobius"/>
    </source>
</evidence>
<accession>A0ABP0N1J9</accession>
<feature type="transmembrane region" description="Helical" evidence="1">
    <location>
        <begin position="449"/>
        <end position="466"/>
    </location>
</feature>
<feature type="transmembrane region" description="Helical" evidence="1">
    <location>
        <begin position="352"/>
        <end position="369"/>
    </location>
</feature>
<feature type="transmembrane region" description="Helical" evidence="1">
    <location>
        <begin position="319"/>
        <end position="340"/>
    </location>
</feature>
<name>A0ABP0N1J9_9DINO</name>
<evidence type="ECO:0000313" key="2">
    <source>
        <dbReference type="EMBL" id="CAK9057479.1"/>
    </source>
</evidence>
<comment type="caution">
    <text evidence="2">The sequence shown here is derived from an EMBL/GenBank/DDBJ whole genome shotgun (WGS) entry which is preliminary data.</text>
</comment>
<organism evidence="2 3">
    <name type="scientific">Durusdinium trenchii</name>
    <dbReference type="NCBI Taxonomy" id="1381693"/>
    <lineage>
        <taxon>Eukaryota</taxon>
        <taxon>Sar</taxon>
        <taxon>Alveolata</taxon>
        <taxon>Dinophyceae</taxon>
        <taxon>Suessiales</taxon>
        <taxon>Symbiodiniaceae</taxon>
        <taxon>Durusdinium</taxon>
    </lineage>
</organism>